<gene>
    <name evidence="1" type="ORF">MYCFIDRAFT_179317</name>
</gene>
<accession>M3A0A5</accession>
<dbReference type="KEGG" id="pfj:MYCFIDRAFT_179317"/>
<dbReference type="AlphaFoldDB" id="M3A0A5"/>
<proteinExistence type="predicted"/>
<dbReference type="HOGENOM" id="CLU_3015207_0_0_1"/>
<organism evidence="1 2">
    <name type="scientific">Pseudocercospora fijiensis (strain CIRAD86)</name>
    <name type="common">Black leaf streak disease fungus</name>
    <name type="synonym">Mycosphaerella fijiensis</name>
    <dbReference type="NCBI Taxonomy" id="383855"/>
    <lineage>
        <taxon>Eukaryota</taxon>
        <taxon>Fungi</taxon>
        <taxon>Dikarya</taxon>
        <taxon>Ascomycota</taxon>
        <taxon>Pezizomycotina</taxon>
        <taxon>Dothideomycetes</taxon>
        <taxon>Dothideomycetidae</taxon>
        <taxon>Mycosphaerellales</taxon>
        <taxon>Mycosphaerellaceae</taxon>
        <taxon>Pseudocercospora</taxon>
    </lineage>
</organism>
<sequence>MSGAPLAAQKAQLSLQYRPPSGLQQPPQASFFLEALLLNAHRNQDPTTSPPPIPAS</sequence>
<evidence type="ECO:0000313" key="1">
    <source>
        <dbReference type="EMBL" id="EME77836.1"/>
    </source>
</evidence>
<dbReference type="Proteomes" id="UP000016932">
    <property type="component" value="Unassembled WGS sequence"/>
</dbReference>
<reference evidence="1 2" key="1">
    <citation type="journal article" date="2012" name="PLoS Pathog.">
        <title>Diverse lifestyles and strategies of plant pathogenesis encoded in the genomes of eighteen Dothideomycetes fungi.</title>
        <authorList>
            <person name="Ohm R.A."/>
            <person name="Feau N."/>
            <person name="Henrissat B."/>
            <person name="Schoch C.L."/>
            <person name="Horwitz B.A."/>
            <person name="Barry K.W."/>
            <person name="Condon B.J."/>
            <person name="Copeland A.C."/>
            <person name="Dhillon B."/>
            <person name="Glaser F."/>
            <person name="Hesse C.N."/>
            <person name="Kosti I."/>
            <person name="LaButti K."/>
            <person name="Lindquist E.A."/>
            <person name="Lucas S."/>
            <person name="Salamov A.A."/>
            <person name="Bradshaw R.E."/>
            <person name="Ciuffetti L."/>
            <person name="Hamelin R.C."/>
            <person name="Kema G.H.J."/>
            <person name="Lawrence C."/>
            <person name="Scott J.A."/>
            <person name="Spatafora J.W."/>
            <person name="Turgeon B.G."/>
            <person name="de Wit P.J.G.M."/>
            <person name="Zhong S."/>
            <person name="Goodwin S.B."/>
            <person name="Grigoriev I.V."/>
        </authorList>
    </citation>
    <scope>NUCLEOTIDE SEQUENCE [LARGE SCALE GENOMIC DNA]</scope>
    <source>
        <strain evidence="1 2">CIRAD86</strain>
    </source>
</reference>
<keyword evidence="2" id="KW-1185">Reference proteome</keyword>
<protein>
    <submittedName>
        <fullName evidence="1">Uncharacterized protein</fullName>
    </submittedName>
</protein>
<dbReference type="GeneID" id="19334102"/>
<dbReference type="VEuPathDB" id="FungiDB:MYCFIDRAFT_179317"/>
<dbReference type="RefSeq" id="XP_007931597.1">
    <property type="nucleotide sequence ID" value="XM_007933406.1"/>
</dbReference>
<dbReference type="EMBL" id="KB446564">
    <property type="protein sequence ID" value="EME77836.1"/>
    <property type="molecule type" value="Genomic_DNA"/>
</dbReference>
<evidence type="ECO:0000313" key="2">
    <source>
        <dbReference type="Proteomes" id="UP000016932"/>
    </source>
</evidence>
<name>M3A0A5_PSEFD</name>